<dbReference type="InterPro" id="IPR011901">
    <property type="entry name" value="Grx2"/>
</dbReference>
<name>A0A7T3BQJ9_9BURK</name>
<dbReference type="SUPFAM" id="SSF52833">
    <property type="entry name" value="Thioredoxin-like"/>
    <property type="match status" value="1"/>
</dbReference>
<dbReference type="NCBIfam" id="NF007702">
    <property type="entry name" value="PRK10387.1"/>
    <property type="match status" value="1"/>
</dbReference>
<evidence type="ECO:0000259" key="1">
    <source>
        <dbReference type="PROSITE" id="PS50404"/>
    </source>
</evidence>
<dbReference type="InterPro" id="IPR050983">
    <property type="entry name" value="GST_Omega/HSP26"/>
</dbReference>
<dbReference type="PANTHER" id="PTHR43968">
    <property type="match status" value="1"/>
</dbReference>
<protein>
    <submittedName>
        <fullName evidence="2">Glutaredoxin 2</fullName>
    </submittedName>
</protein>
<dbReference type="InterPro" id="IPR007494">
    <property type="entry name" value="Glutaredoxin2_C"/>
</dbReference>
<accession>A0A7T3BQJ9</accession>
<dbReference type="EMBL" id="CP065725">
    <property type="protein sequence ID" value="QPT40007.1"/>
    <property type="molecule type" value="Genomic_DNA"/>
</dbReference>
<dbReference type="InterPro" id="IPR036282">
    <property type="entry name" value="Glutathione-S-Trfase_C_sf"/>
</dbReference>
<organism evidence="2 3">
    <name type="scientific">Oligella ureolytica</name>
    <dbReference type="NCBI Taxonomy" id="90244"/>
    <lineage>
        <taxon>Bacteria</taxon>
        <taxon>Pseudomonadati</taxon>
        <taxon>Pseudomonadota</taxon>
        <taxon>Betaproteobacteria</taxon>
        <taxon>Burkholderiales</taxon>
        <taxon>Alcaligenaceae</taxon>
        <taxon>Oligella</taxon>
    </lineage>
</organism>
<dbReference type="Gene3D" id="1.20.1050.10">
    <property type="match status" value="1"/>
</dbReference>
<reference evidence="2 3" key="1">
    <citation type="submission" date="2020-12" db="EMBL/GenBank/DDBJ databases">
        <title>FDA dAtabase for Regulatory Grade micrObial Sequences (FDA-ARGOS): Supporting development and validation of Infectious Disease Dx tests.</title>
        <authorList>
            <person name="Sproer C."/>
            <person name="Gronow S."/>
            <person name="Severitt S."/>
            <person name="Schroder I."/>
            <person name="Tallon L."/>
            <person name="Sadzewicz L."/>
            <person name="Zhao X."/>
            <person name="Boylan J."/>
            <person name="Ott S."/>
            <person name="Bowen H."/>
            <person name="Vavikolanu K."/>
            <person name="Mehta A."/>
            <person name="Aluvathingal J."/>
            <person name="Nadendla S."/>
            <person name="Lowell S."/>
            <person name="Myers T."/>
            <person name="Yan Y."/>
            <person name="Sichtig H."/>
        </authorList>
    </citation>
    <scope>NUCLEOTIDE SEQUENCE [LARGE SCALE GENOMIC DNA]</scope>
    <source>
        <strain evidence="2 3">FDAARGOS_872</strain>
    </source>
</reference>
<dbReference type="Pfam" id="PF04399">
    <property type="entry name" value="Glutaredoxin2_C"/>
    <property type="match status" value="1"/>
</dbReference>
<dbReference type="PANTHER" id="PTHR43968:SF6">
    <property type="entry name" value="GLUTATHIONE S-TRANSFERASE OMEGA"/>
    <property type="match status" value="1"/>
</dbReference>
<dbReference type="RefSeq" id="WP_026253680.1">
    <property type="nucleotide sequence ID" value="NZ_CP065725.1"/>
</dbReference>
<sequence>MKLYVYDHCPFCARARMIFALKNIPLELQYFLENDVDGPSKLVGKKTTPILEKTDGSHMAESMDIVHYIDGQYGDKIVAPLKEEDPFKAWWDTAAMTVFKLAIPRLTQADLPEFATTEAREAFYARQSKNFGNFNDLLAKTPELIKEVETHLAKLDPVLADYNELAEGDFFIFPLLRTLSIVEGVDYPSNVRSYVKRMEQATAVSIYCDQTR</sequence>
<feature type="domain" description="GST N-terminal" evidence="1">
    <location>
        <begin position="1"/>
        <end position="77"/>
    </location>
</feature>
<dbReference type="InterPro" id="IPR004045">
    <property type="entry name" value="Glutathione_S-Trfase_N"/>
</dbReference>
<dbReference type="Pfam" id="PF13417">
    <property type="entry name" value="GST_N_3"/>
    <property type="match status" value="1"/>
</dbReference>
<dbReference type="InterPro" id="IPR011767">
    <property type="entry name" value="GLR_AS"/>
</dbReference>
<dbReference type="Proteomes" id="UP000594903">
    <property type="component" value="Chromosome"/>
</dbReference>
<evidence type="ECO:0000313" key="3">
    <source>
        <dbReference type="Proteomes" id="UP000594903"/>
    </source>
</evidence>
<gene>
    <name evidence="2" type="primary">grxB</name>
    <name evidence="2" type="ORF">I6G29_13020</name>
</gene>
<dbReference type="InterPro" id="IPR036249">
    <property type="entry name" value="Thioredoxin-like_sf"/>
</dbReference>
<evidence type="ECO:0000313" key="2">
    <source>
        <dbReference type="EMBL" id="QPT40007.1"/>
    </source>
</evidence>
<proteinExistence type="predicted"/>
<dbReference type="NCBIfam" id="TIGR02182">
    <property type="entry name" value="GRXB"/>
    <property type="match status" value="1"/>
</dbReference>
<keyword evidence="3" id="KW-1185">Reference proteome</keyword>
<dbReference type="PROSITE" id="PS00195">
    <property type="entry name" value="GLUTAREDOXIN_1"/>
    <property type="match status" value="1"/>
</dbReference>
<dbReference type="PROSITE" id="PS50404">
    <property type="entry name" value="GST_NTER"/>
    <property type="match status" value="1"/>
</dbReference>
<dbReference type="SUPFAM" id="SSF47616">
    <property type="entry name" value="GST C-terminal domain-like"/>
    <property type="match status" value="1"/>
</dbReference>
<dbReference type="Gene3D" id="3.40.30.10">
    <property type="entry name" value="Glutaredoxin"/>
    <property type="match status" value="1"/>
</dbReference>